<keyword evidence="4" id="KW-0862">Zinc</keyword>
<dbReference type="PRINTS" id="PR00987">
    <property type="entry name" value="TRNASYNTHGLU"/>
</dbReference>
<protein>
    <submittedName>
        <fullName evidence="8">Glutamyl-Q tRNA(Asp) synthetase</fullName>
    </submittedName>
</protein>
<keyword evidence="6" id="KW-0030">Aminoacyl-tRNA synthetase</keyword>
<keyword evidence="2" id="KW-0479">Metal-binding</keyword>
<dbReference type="GO" id="GO:0006424">
    <property type="term" value="P:glutamyl-tRNA aminoacylation"/>
    <property type="evidence" value="ECO:0007669"/>
    <property type="project" value="TreeGrafter"/>
</dbReference>
<dbReference type="GO" id="GO:0004818">
    <property type="term" value="F:glutamate-tRNA ligase activity"/>
    <property type="evidence" value="ECO:0007669"/>
    <property type="project" value="TreeGrafter"/>
</dbReference>
<dbReference type="InterPro" id="IPR014729">
    <property type="entry name" value="Rossmann-like_a/b/a_fold"/>
</dbReference>
<dbReference type="Pfam" id="PF00749">
    <property type="entry name" value="tRNA-synt_1c"/>
    <property type="match status" value="1"/>
</dbReference>
<evidence type="ECO:0000256" key="6">
    <source>
        <dbReference type="ARBA" id="ARBA00023146"/>
    </source>
</evidence>
<dbReference type="InterPro" id="IPR049940">
    <property type="entry name" value="GluQ/Sye"/>
</dbReference>
<proteinExistence type="predicted"/>
<dbReference type="InterPro" id="IPR000924">
    <property type="entry name" value="Glu/Gln-tRNA-synth"/>
</dbReference>
<evidence type="ECO:0000256" key="2">
    <source>
        <dbReference type="ARBA" id="ARBA00022723"/>
    </source>
</evidence>
<accession>A0A3B0REV1</accession>
<dbReference type="Gene3D" id="3.40.50.620">
    <property type="entry name" value="HUPs"/>
    <property type="match status" value="1"/>
</dbReference>
<feature type="non-terminal residue" evidence="8">
    <location>
        <position position="240"/>
    </location>
</feature>
<evidence type="ECO:0000313" key="8">
    <source>
        <dbReference type="EMBL" id="VAV90529.1"/>
    </source>
</evidence>
<dbReference type="InterPro" id="IPR020058">
    <property type="entry name" value="Glu/Gln-tRNA-synth_Ib_cat-dom"/>
</dbReference>
<dbReference type="PANTHER" id="PTHR43311">
    <property type="entry name" value="GLUTAMATE--TRNA LIGASE"/>
    <property type="match status" value="1"/>
</dbReference>
<organism evidence="8">
    <name type="scientific">hydrothermal vent metagenome</name>
    <dbReference type="NCBI Taxonomy" id="652676"/>
    <lineage>
        <taxon>unclassified sequences</taxon>
        <taxon>metagenomes</taxon>
        <taxon>ecological metagenomes</taxon>
    </lineage>
</organism>
<evidence type="ECO:0000256" key="4">
    <source>
        <dbReference type="ARBA" id="ARBA00022833"/>
    </source>
</evidence>
<evidence type="ECO:0000256" key="5">
    <source>
        <dbReference type="ARBA" id="ARBA00022840"/>
    </source>
</evidence>
<dbReference type="PANTHER" id="PTHR43311:SF1">
    <property type="entry name" value="GLUTAMYL-Q TRNA(ASP) SYNTHETASE"/>
    <property type="match status" value="1"/>
</dbReference>
<sequence>MGHAYSALFTWDAAKKAGGQVLLRIEDIDLGRCRGEYRDQIYDDLAWLGLSWPKPVRIQSEHFDDYRAAAAVLRDEGLLFPCFCSRKQIVDASDGQKDPDGAVRYPGTCRHLSLQEVQLKKASGEKFSLRLDMARAIEMVGKVGRDYADLENWGDVVLVRKDIPTSYHLSVVVDDGLQGITHVTRGMDMFAATAIHILLQKLLELETPDYQHHELVEDNLGRKLAKSEGDKSLKALRAEG</sequence>
<name>A0A3B0REV1_9ZZZZ</name>
<evidence type="ECO:0000259" key="7">
    <source>
        <dbReference type="Pfam" id="PF00749"/>
    </source>
</evidence>
<gene>
    <name evidence="8" type="ORF">MNBD_ALPHA08-1314</name>
</gene>
<dbReference type="AlphaFoldDB" id="A0A3B0REV1"/>
<keyword evidence="1" id="KW-0436">Ligase</keyword>
<evidence type="ECO:0000256" key="3">
    <source>
        <dbReference type="ARBA" id="ARBA00022741"/>
    </source>
</evidence>
<dbReference type="GO" id="GO:0005829">
    <property type="term" value="C:cytosol"/>
    <property type="evidence" value="ECO:0007669"/>
    <property type="project" value="TreeGrafter"/>
</dbReference>
<dbReference type="NCBIfam" id="NF004315">
    <property type="entry name" value="PRK05710.1-4"/>
    <property type="match status" value="1"/>
</dbReference>
<dbReference type="SUPFAM" id="SSF52374">
    <property type="entry name" value="Nucleotidylyl transferase"/>
    <property type="match status" value="1"/>
</dbReference>
<reference evidence="8" key="1">
    <citation type="submission" date="2018-06" db="EMBL/GenBank/DDBJ databases">
        <authorList>
            <person name="Zhirakovskaya E."/>
        </authorList>
    </citation>
    <scope>NUCLEOTIDE SEQUENCE</scope>
</reference>
<keyword evidence="5" id="KW-0067">ATP-binding</keyword>
<dbReference type="GO" id="GO:0005524">
    <property type="term" value="F:ATP binding"/>
    <property type="evidence" value="ECO:0007669"/>
    <property type="project" value="UniProtKB-KW"/>
</dbReference>
<dbReference type="EMBL" id="UOEC01000077">
    <property type="protein sequence ID" value="VAV90529.1"/>
    <property type="molecule type" value="Genomic_DNA"/>
</dbReference>
<evidence type="ECO:0000256" key="1">
    <source>
        <dbReference type="ARBA" id="ARBA00022598"/>
    </source>
</evidence>
<keyword evidence="3" id="KW-0547">Nucleotide-binding</keyword>
<feature type="domain" description="Glutamyl/glutaminyl-tRNA synthetase class Ib catalytic" evidence="7">
    <location>
        <begin position="2"/>
        <end position="232"/>
    </location>
</feature>